<dbReference type="EMBL" id="SOSA01000389">
    <property type="protein sequence ID" value="THC91727.1"/>
    <property type="molecule type" value="Genomic_DNA"/>
</dbReference>
<protein>
    <submittedName>
        <fullName evidence="1">Uncharacterized protein</fullName>
    </submittedName>
</protein>
<reference evidence="1 2" key="1">
    <citation type="submission" date="2019-03" db="EMBL/GenBank/DDBJ databases">
        <title>The genome sequence of a newly discovered highly antifungal drug resistant Aspergillus species, Aspergillus tanneri NIH 1004.</title>
        <authorList>
            <person name="Mounaud S."/>
            <person name="Singh I."/>
            <person name="Joardar V."/>
            <person name="Pakala S."/>
            <person name="Pakala S."/>
            <person name="Venepally P."/>
            <person name="Hoover J."/>
            <person name="Nierman W."/>
            <person name="Chung J."/>
            <person name="Losada L."/>
        </authorList>
    </citation>
    <scope>NUCLEOTIDE SEQUENCE [LARGE SCALE GENOMIC DNA]</scope>
    <source>
        <strain evidence="1 2">NIH1004</strain>
    </source>
</reference>
<proteinExistence type="predicted"/>
<keyword evidence="2" id="KW-1185">Reference proteome</keyword>
<accession>A0A4S3JBP0</accession>
<dbReference type="Proteomes" id="UP000308092">
    <property type="component" value="Unassembled WGS sequence"/>
</dbReference>
<comment type="caution">
    <text evidence="1">The sequence shown here is derived from an EMBL/GenBank/DDBJ whole genome shotgun (WGS) entry which is preliminary data.</text>
</comment>
<sequence>MALAKQALIQCFCVVRIWRLQTANMGRTSSDTSEIVLRMAVAKIITPTFTQCPLTSGCQIFFSRDAGKDFEKGIGEIEGGVQPQKYMDKHVHPALFSRGEHAEV</sequence>
<evidence type="ECO:0000313" key="2">
    <source>
        <dbReference type="Proteomes" id="UP000308092"/>
    </source>
</evidence>
<evidence type="ECO:0000313" key="1">
    <source>
        <dbReference type="EMBL" id="THC91727.1"/>
    </source>
</evidence>
<organism evidence="1 2">
    <name type="scientific">Aspergillus tanneri</name>
    <dbReference type="NCBI Taxonomy" id="1220188"/>
    <lineage>
        <taxon>Eukaryota</taxon>
        <taxon>Fungi</taxon>
        <taxon>Dikarya</taxon>
        <taxon>Ascomycota</taxon>
        <taxon>Pezizomycotina</taxon>
        <taxon>Eurotiomycetes</taxon>
        <taxon>Eurotiomycetidae</taxon>
        <taxon>Eurotiales</taxon>
        <taxon>Aspergillaceae</taxon>
        <taxon>Aspergillus</taxon>
        <taxon>Aspergillus subgen. Circumdati</taxon>
    </lineage>
</organism>
<name>A0A4S3JBP0_9EURO</name>
<gene>
    <name evidence="1" type="ORF">EYZ11_008801</name>
</gene>
<dbReference type="AlphaFoldDB" id="A0A4S3JBP0"/>
<dbReference type="VEuPathDB" id="FungiDB:EYZ11_008801"/>